<evidence type="ECO:0000313" key="2">
    <source>
        <dbReference type="Proteomes" id="UP000594638"/>
    </source>
</evidence>
<dbReference type="Proteomes" id="UP000594638">
    <property type="component" value="Unassembled WGS sequence"/>
</dbReference>
<organism evidence="1 2">
    <name type="scientific">Olea europaea subsp. europaea</name>
    <dbReference type="NCBI Taxonomy" id="158383"/>
    <lineage>
        <taxon>Eukaryota</taxon>
        <taxon>Viridiplantae</taxon>
        <taxon>Streptophyta</taxon>
        <taxon>Embryophyta</taxon>
        <taxon>Tracheophyta</taxon>
        <taxon>Spermatophyta</taxon>
        <taxon>Magnoliopsida</taxon>
        <taxon>eudicotyledons</taxon>
        <taxon>Gunneridae</taxon>
        <taxon>Pentapetalae</taxon>
        <taxon>asterids</taxon>
        <taxon>lamiids</taxon>
        <taxon>Lamiales</taxon>
        <taxon>Oleaceae</taxon>
        <taxon>Oleeae</taxon>
        <taxon>Olea</taxon>
    </lineage>
</organism>
<dbReference type="AlphaFoldDB" id="A0A8S0RZZ7"/>
<protein>
    <submittedName>
        <fullName evidence="1">Uncharacterized protein</fullName>
    </submittedName>
</protein>
<name>A0A8S0RZZ7_OLEEU</name>
<sequence>MHTAFCIVPFTEFSYGVVDLCPAWRFKGINKGPQGESTQVKGILYEFLVFNLSGFGPGMAVHGFNISGN</sequence>
<reference evidence="1 2" key="1">
    <citation type="submission" date="2019-12" db="EMBL/GenBank/DDBJ databases">
        <authorList>
            <person name="Alioto T."/>
            <person name="Alioto T."/>
            <person name="Gomez Garrido J."/>
        </authorList>
    </citation>
    <scope>NUCLEOTIDE SEQUENCE [LARGE SCALE GENOMIC DNA]</scope>
</reference>
<evidence type="ECO:0000313" key="1">
    <source>
        <dbReference type="EMBL" id="CAA2984596.1"/>
    </source>
</evidence>
<gene>
    <name evidence="1" type="ORF">OLEA9_A101528</name>
</gene>
<accession>A0A8S0RZZ7</accession>
<dbReference type="EMBL" id="CACTIH010003772">
    <property type="protein sequence ID" value="CAA2984596.1"/>
    <property type="molecule type" value="Genomic_DNA"/>
</dbReference>
<dbReference type="Gramene" id="OE9A101528T1">
    <property type="protein sequence ID" value="OE9A101528C1"/>
    <property type="gene ID" value="OE9A101528"/>
</dbReference>
<proteinExistence type="predicted"/>
<comment type="caution">
    <text evidence="1">The sequence shown here is derived from an EMBL/GenBank/DDBJ whole genome shotgun (WGS) entry which is preliminary data.</text>
</comment>
<keyword evidence="2" id="KW-1185">Reference proteome</keyword>